<dbReference type="PROSITE" id="PS51257">
    <property type="entry name" value="PROKAR_LIPOPROTEIN"/>
    <property type="match status" value="1"/>
</dbReference>
<keyword evidence="1" id="KW-0732">Signal</keyword>
<evidence type="ECO:0000313" key="3">
    <source>
        <dbReference type="Proteomes" id="UP000823638"/>
    </source>
</evidence>
<feature type="chain" id="PRO_5038714709" description="DUF5640 domain-containing protein" evidence="1">
    <location>
        <begin position="28"/>
        <end position="110"/>
    </location>
</feature>
<accession>A0A9D9HQ27</accession>
<dbReference type="AlphaFoldDB" id="A0A9D9HQ27"/>
<evidence type="ECO:0000313" key="2">
    <source>
        <dbReference type="EMBL" id="MBO8457885.1"/>
    </source>
</evidence>
<sequence>MYIKRIFPVLALVLLIAGCTAPSPLYGTWTDNKGNQITFIADNTYTAKIVDSVGVSTMYNGDYNVLVNALSFVTETTTVVTEWDIRGNMLYLTWVTAELDEINLTLYKTA</sequence>
<gene>
    <name evidence="2" type="ORF">IAA81_06615</name>
</gene>
<evidence type="ECO:0008006" key="4">
    <source>
        <dbReference type="Google" id="ProtNLM"/>
    </source>
</evidence>
<reference evidence="2" key="2">
    <citation type="journal article" date="2021" name="PeerJ">
        <title>Extensive microbial diversity within the chicken gut microbiome revealed by metagenomics and culture.</title>
        <authorList>
            <person name="Gilroy R."/>
            <person name="Ravi A."/>
            <person name="Getino M."/>
            <person name="Pursley I."/>
            <person name="Horton D.L."/>
            <person name="Alikhan N.F."/>
            <person name="Baker D."/>
            <person name="Gharbi K."/>
            <person name="Hall N."/>
            <person name="Watson M."/>
            <person name="Adriaenssens E.M."/>
            <person name="Foster-Nyarko E."/>
            <person name="Jarju S."/>
            <person name="Secka A."/>
            <person name="Antonio M."/>
            <person name="Oren A."/>
            <person name="Chaudhuri R.R."/>
            <person name="La Ragione R."/>
            <person name="Hildebrand F."/>
            <person name="Pallen M.J."/>
        </authorList>
    </citation>
    <scope>NUCLEOTIDE SEQUENCE</scope>
    <source>
        <strain evidence="2">10532</strain>
    </source>
</reference>
<comment type="caution">
    <text evidence="2">The sequence shown here is derived from an EMBL/GenBank/DDBJ whole genome shotgun (WGS) entry which is preliminary data.</text>
</comment>
<name>A0A9D9HQ27_9SPIR</name>
<dbReference type="Proteomes" id="UP000823638">
    <property type="component" value="Unassembled WGS sequence"/>
</dbReference>
<feature type="signal peptide" evidence="1">
    <location>
        <begin position="1"/>
        <end position="27"/>
    </location>
</feature>
<proteinExistence type="predicted"/>
<dbReference type="EMBL" id="JADIMM010000080">
    <property type="protein sequence ID" value="MBO8457885.1"/>
    <property type="molecule type" value="Genomic_DNA"/>
</dbReference>
<organism evidence="2 3">
    <name type="scientific">Candidatus Gallitreponema excrementavium</name>
    <dbReference type="NCBI Taxonomy" id="2840840"/>
    <lineage>
        <taxon>Bacteria</taxon>
        <taxon>Pseudomonadati</taxon>
        <taxon>Spirochaetota</taxon>
        <taxon>Spirochaetia</taxon>
        <taxon>Spirochaetales</taxon>
        <taxon>Candidatus Gallitreponema</taxon>
    </lineage>
</organism>
<evidence type="ECO:0000256" key="1">
    <source>
        <dbReference type="SAM" id="SignalP"/>
    </source>
</evidence>
<protein>
    <recommendedName>
        <fullName evidence="4">DUF5640 domain-containing protein</fullName>
    </recommendedName>
</protein>
<reference evidence="2" key="1">
    <citation type="submission" date="2020-10" db="EMBL/GenBank/DDBJ databases">
        <authorList>
            <person name="Gilroy R."/>
        </authorList>
    </citation>
    <scope>NUCLEOTIDE SEQUENCE</scope>
    <source>
        <strain evidence="2">10532</strain>
    </source>
</reference>